<accession>A0A0C3CBR0</accession>
<dbReference type="GO" id="GO:0008270">
    <property type="term" value="F:zinc ion binding"/>
    <property type="evidence" value="ECO:0007669"/>
    <property type="project" value="UniProtKB-KW"/>
</dbReference>
<reference evidence="7" key="2">
    <citation type="submission" date="2015-01" db="EMBL/GenBank/DDBJ databases">
        <title>Evolutionary Origins and Diversification of the Mycorrhizal Mutualists.</title>
        <authorList>
            <consortium name="DOE Joint Genome Institute"/>
            <consortium name="Mycorrhizal Genomics Consortium"/>
            <person name="Kohler A."/>
            <person name="Kuo A."/>
            <person name="Nagy L.G."/>
            <person name="Floudas D."/>
            <person name="Copeland A."/>
            <person name="Barry K.W."/>
            <person name="Cichocki N."/>
            <person name="Veneault-Fourrey C."/>
            <person name="LaButti K."/>
            <person name="Lindquist E.A."/>
            <person name="Lipzen A."/>
            <person name="Lundell T."/>
            <person name="Morin E."/>
            <person name="Murat C."/>
            <person name="Riley R."/>
            <person name="Ohm R."/>
            <person name="Sun H."/>
            <person name="Tunlid A."/>
            <person name="Henrissat B."/>
            <person name="Grigoriev I.V."/>
            <person name="Hibbett D.S."/>
            <person name="Martin F."/>
        </authorList>
    </citation>
    <scope>NUCLEOTIDE SEQUENCE [LARGE SCALE GENOMIC DNA]</scope>
    <source>
        <strain evidence="7">h7</strain>
    </source>
</reference>
<dbReference type="OrthoDB" id="8062037at2759"/>
<keyword evidence="7" id="KW-1185">Reference proteome</keyword>
<keyword evidence="3" id="KW-0862">Zinc</keyword>
<reference evidence="6 7" key="1">
    <citation type="submission" date="2014-04" db="EMBL/GenBank/DDBJ databases">
        <authorList>
            <consortium name="DOE Joint Genome Institute"/>
            <person name="Kuo A."/>
            <person name="Gay G."/>
            <person name="Dore J."/>
            <person name="Kohler A."/>
            <person name="Nagy L.G."/>
            <person name="Floudas D."/>
            <person name="Copeland A."/>
            <person name="Barry K.W."/>
            <person name="Cichocki N."/>
            <person name="Veneault-Fourrey C."/>
            <person name="LaButti K."/>
            <person name="Lindquist E.A."/>
            <person name="Lipzen A."/>
            <person name="Lundell T."/>
            <person name="Morin E."/>
            <person name="Murat C."/>
            <person name="Sun H."/>
            <person name="Tunlid A."/>
            <person name="Henrissat B."/>
            <person name="Grigoriev I.V."/>
            <person name="Hibbett D.S."/>
            <person name="Martin F."/>
            <person name="Nordberg H.P."/>
            <person name="Cantor M.N."/>
            <person name="Hua S.X."/>
        </authorList>
    </citation>
    <scope>NUCLEOTIDE SEQUENCE [LARGE SCALE GENOMIC DNA]</scope>
    <source>
        <strain evidence="7">h7</strain>
    </source>
</reference>
<evidence type="ECO:0000256" key="1">
    <source>
        <dbReference type="ARBA" id="ARBA00022723"/>
    </source>
</evidence>
<name>A0A0C3CBR0_HEBCY</name>
<dbReference type="InterPro" id="IPR018957">
    <property type="entry name" value="Znf_C3HC4_RING-type"/>
</dbReference>
<dbReference type="STRING" id="686832.A0A0C3CBR0"/>
<dbReference type="InterPro" id="IPR001841">
    <property type="entry name" value="Znf_RING"/>
</dbReference>
<proteinExistence type="predicted"/>
<dbReference type="AlphaFoldDB" id="A0A0C3CBR0"/>
<evidence type="ECO:0000256" key="2">
    <source>
        <dbReference type="ARBA" id="ARBA00022771"/>
    </source>
</evidence>
<evidence type="ECO:0000259" key="5">
    <source>
        <dbReference type="PROSITE" id="PS50089"/>
    </source>
</evidence>
<organism evidence="6 7">
    <name type="scientific">Hebeloma cylindrosporum</name>
    <dbReference type="NCBI Taxonomy" id="76867"/>
    <lineage>
        <taxon>Eukaryota</taxon>
        <taxon>Fungi</taxon>
        <taxon>Dikarya</taxon>
        <taxon>Basidiomycota</taxon>
        <taxon>Agaricomycotina</taxon>
        <taxon>Agaricomycetes</taxon>
        <taxon>Agaricomycetidae</taxon>
        <taxon>Agaricales</taxon>
        <taxon>Agaricineae</taxon>
        <taxon>Hymenogastraceae</taxon>
        <taxon>Hebeloma</taxon>
    </lineage>
</organism>
<sequence>MENSPAPIPRLPILDGLRFLVDDLMDEDLLGRRLPTQQVQKLLANLPRIHEKELVDMGESDSSCSICFAPYLTILTEEEMALAMDSPAHPAEELGVTKLSQAWQCGHLFCRRDITKWITSGHPSCPMCRRLLIEDINEIESVSEDAEGRAQERPLASAFLDAQMRDMETLLRESGVEVRPETLNLSQYFSYPPANLMESDNHRQELSGMYS</sequence>
<keyword evidence="2 4" id="KW-0863">Zinc-finger</keyword>
<dbReference type="SUPFAM" id="SSF57850">
    <property type="entry name" value="RING/U-box"/>
    <property type="match status" value="1"/>
</dbReference>
<evidence type="ECO:0000313" key="7">
    <source>
        <dbReference type="Proteomes" id="UP000053424"/>
    </source>
</evidence>
<dbReference type="PROSITE" id="PS50089">
    <property type="entry name" value="ZF_RING_2"/>
    <property type="match status" value="1"/>
</dbReference>
<feature type="domain" description="RING-type" evidence="5">
    <location>
        <begin position="64"/>
        <end position="129"/>
    </location>
</feature>
<evidence type="ECO:0000256" key="4">
    <source>
        <dbReference type="PROSITE-ProRule" id="PRU00175"/>
    </source>
</evidence>
<protein>
    <recommendedName>
        <fullName evidence="5">RING-type domain-containing protein</fullName>
    </recommendedName>
</protein>
<dbReference type="HOGENOM" id="CLU_083670_0_0_1"/>
<dbReference type="Proteomes" id="UP000053424">
    <property type="component" value="Unassembled WGS sequence"/>
</dbReference>
<gene>
    <name evidence="6" type="ORF">M413DRAFT_441298</name>
</gene>
<dbReference type="EMBL" id="KN831771">
    <property type="protein sequence ID" value="KIM46225.1"/>
    <property type="molecule type" value="Genomic_DNA"/>
</dbReference>
<dbReference type="Pfam" id="PF00097">
    <property type="entry name" value="zf-C3HC4"/>
    <property type="match status" value="1"/>
</dbReference>
<keyword evidence="1" id="KW-0479">Metal-binding</keyword>
<dbReference type="InterPro" id="IPR013083">
    <property type="entry name" value="Znf_RING/FYVE/PHD"/>
</dbReference>
<dbReference type="Gene3D" id="3.30.40.10">
    <property type="entry name" value="Zinc/RING finger domain, C3HC4 (zinc finger)"/>
    <property type="match status" value="1"/>
</dbReference>
<evidence type="ECO:0000313" key="6">
    <source>
        <dbReference type="EMBL" id="KIM46225.1"/>
    </source>
</evidence>
<evidence type="ECO:0000256" key="3">
    <source>
        <dbReference type="ARBA" id="ARBA00022833"/>
    </source>
</evidence>